<dbReference type="OrthoDB" id="9795814at2"/>
<keyword evidence="6" id="KW-0561">Oxygen transport</keyword>
<dbReference type="InterPro" id="IPR009050">
    <property type="entry name" value="Globin-like_sf"/>
</dbReference>
<evidence type="ECO:0000256" key="7">
    <source>
        <dbReference type="PIRSR" id="PIRSR002030-1"/>
    </source>
</evidence>
<dbReference type="AlphaFoldDB" id="A0A0U4WLK2"/>
<comment type="cofactor">
    <cofactor evidence="7">
        <name>heme</name>
        <dbReference type="ChEBI" id="CHEBI:30413"/>
    </cofactor>
    <text evidence="7">Binds 1 heme group per subunit.</text>
</comment>
<keyword evidence="2 6" id="KW-0813">Transport</keyword>
<dbReference type="GO" id="GO:0005344">
    <property type="term" value="F:oxygen carrier activity"/>
    <property type="evidence" value="ECO:0007669"/>
    <property type="project" value="UniProtKB-UniRule"/>
</dbReference>
<dbReference type="RefSeq" id="WP_096466950.1">
    <property type="nucleotide sequence ID" value="NZ_AP017312.1"/>
</dbReference>
<keyword evidence="4 6" id="KW-0479">Metal-binding</keyword>
<dbReference type="EMBL" id="AP017312">
    <property type="protein sequence ID" value="BAU29259.1"/>
    <property type="molecule type" value="Genomic_DNA"/>
</dbReference>
<dbReference type="GO" id="GO:0019825">
    <property type="term" value="F:oxygen binding"/>
    <property type="evidence" value="ECO:0007669"/>
    <property type="project" value="InterPro"/>
</dbReference>
<proteinExistence type="inferred from homology"/>
<evidence type="ECO:0000256" key="6">
    <source>
        <dbReference type="PIRNR" id="PIRNR002030"/>
    </source>
</evidence>
<evidence type="ECO:0000256" key="1">
    <source>
        <dbReference type="ARBA" id="ARBA00009660"/>
    </source>
</evidence>
<sequence>MASLYERLGGQEAIQQVVDVFYKRILADETVAHFFDNTDMEKQRRHQAMFISFATGGPNQYSGQSMEKAHQGMNIQHDQFMAIVNHLVASLKEFNVGEEDIQELVAKLAPMEPSIVGQ</sequence>
<evidence type="ECO:0000313" key="9">
    <source>
        <dbReference type="EMBL" id="BAU29259.1"/>
    </source>
</evidence>
<reference evidence="9 10" key="1">
    <citation type="submission" date="2015-12" db="EMBL/GenBank/DDBJ databases">
        <title>Genome sequence of Aneurinibacillus soli.</title>
        <authorList>
            <person name="Lee J.S."/>
            <person name="Lee K.C."/>
            <person name="Kim K.K."/>
            <person name="Lee B.W."/>
        </authorList>
    </citation>
    <scope>NUCLEOTIDE SEQUENCE [LARGE SCALE GENOMIC DNA]</scope>
    <source>
        <strain evidence="9 10">CB4</strain>
    </source>
</reference>
<dbReference type="InterPro" id="IPR012292">
    <property type="entry name" value="Globin/Proto"/>
</dbReference>
<keyword evidence="10" id="KW-1185">Reference proteome</keyword>
<dbReference type="Proteomes" id="UP000217696">
    <property type="component" value="Chromosome"/>
</dbReference>
<organism evidence="9 10">
    <name type="scientific">Aneurinibacillus soli</name>
    <dbReference type="NCBI Taxonomy" id="1500254"/>
    <lineage>
        <taxon>Bacteria</taxon>
        <taxon>Bacillati</taxon>
        <taxon>Bacillota</taxon>
        <taxon>Bacilli</taxon>
        <taxon>Bacillales</taxon>
        <taxon>Paenibacillaceae</taxon>
        <taxon>Aneurinibacillus group</taxon>
        <taxon>Aneurinibacillus</taxon>
    </lineage>
</organism>
<comment type="similarity">
    <text evidence="1 6">Belongs to the truncated hemoglobin family. Group I subfamily.</text>
</comment>
<name>A0A0U4WLK2_9BACL</name>
<protein>
    <recommendedName>
        <fullName evidence="6">Group 1 truncated hemoglobin</fullName>
    </recommendedName>
</protein>
<dbReference type="KEGG" id="asoc:CB4_03446"/>
<dbReference type="Gene3D" id="1.10.490.10">
    <property type="entry name" value="Globins"/>
    <property type="match status" value="1"/>
</dbReference>
<evidence type="ECO:0000256" key="4">
    <source>
        <dbReference type="ARBA" id="ARBA00022723"/>
    </source>
</evidence>
<keyword evidence="5 6" id="KW-0408">Iron</keyword>
<dbReference type="GO" id="GO:0020037">
    <property type="term" value="F:heme binding"/>
    <property type="evidence" value="ECO:0007669"/>
    <property type="project" value="InterPro"/>
</dbReference>
<dbReference type="InterPro" id="IPR016339">
    <property type="entry name" value="Hemoglobin_trunc_I"/>
</dbReference>
<evidence type="ECO:0000256" key="2">
    <source>
        <dbReference type="ARBA" id="ARBA00022448"/>
    </source>
</evidence>
<dbReference type="PIRSF" id="PIRSF002030">
    <property type="entry name" value="Globin_Protozoa/Cyanobacteria"/>
    <property type="match status" value="1"/>
</dbReference>
<dbReference type="Pfam" id="PF01152">
    <property type="entry name" value="Bac_globin"/>
    <property type="match status" value="1"/>
</dbReference>
<feature type="binding site" description="proximal binding residue" evidence="7">
    <location>
        <position position="70"/>
    </location>
    <ligand>
        <name>heme</name>
        <dbReference type="ChEBI" id="CHEBI:30413"/>
    </ligand>
    <ligandPart>
        <name>Fe</name>
        <dbReference type="ChEBI" id="CHEBI:18248"/>
    </ligandPart>
</feature>
<evidence type="ECO:0000313" key="10">
    <source>
        <dbReference type="Proteomes" id="UP000217696"/>
    </source>
</evidence>
<dbReference type="InterPro" id="IPR001486">
    <property type="entry name" value="Hemoglobin_trunc"/>
</dbReference>
<evidence type="ECO:0000256" key="5">
    <source>
        <dbReference type="ARBA" id="ARBA00023004"/>
    </source>
</evidence>
<accession>A0A0U4WLK2</accession>
<evidence type="ECO:0000256" key="3">
    <source>
        <dbReference type="ARBA" id="ARBA00022617"/>
    </source>
</evidence>
<dbReference type="GO" id="GO:0046872">
    <property type="term" value="F:metal ion binding"/>
    <property type="evidence" value="ECO:0007669"/>
    <property type="project" value="UniProtKB-UniRule"/>
</dbReference>
<dbReference type="SUPFAM" id="SSF46458">
    <property type="entry name" value="Globin-like"/>
    <property type="match status" value="1"/>
</dbReference>
<gene>
    <name evidence="9" type="primary">glbN</name>
    <name evidence="9" type="ORF">CB4_03446</name>
</gene>
<keyword evidence="3 6" id="KW-0349">Heme</keyword>
<dbReference type="CDD" id="cd00454">
    <property type="entry name" value="TrHb1_N"/>
    <property type="match status" value="1"/>
</dbReference>
<feature type="binding site" description="distal binding residue" evidence="8">
    <location>
        <position position="46"/>
    </location>
    <ligand>
        <name>heme</name>
        <dbReference type="ChEBI" id="CHEBI:30413"/>
    </ligand>
    <ligandPart>
        <name>Fe</name>
        <dbReference type="ChEBI" id="CHEBI:18248"/>
    </ligandPart>
</feature>
<evidence type="ECO:0000256" key="8">
    <source>
        <dbReference type="PIRSR" id="PIRSR601486-1"/>
    </source>
</evidence>